<dbReference type="EMBL" id="GDID01006474">
    <property type="protein sequence ID" value="JAP90132.1"/>
    <property type="molecule type" value="Transcribed_RNA"/>
</dbReference>
<keyword evidence="1" id="KW-1133">Transmembrane helix</keyword>
<feature type="transmembrane region" description="Helical" evidence="1">
    <location>
        <begin position="612"/>
        <end position="641"/>
    </location>
</feature>
<protein>
    <submittedName>
        <fullName evidence="2">Uncharacterized protein</fullName>
    </submittedName>
</protein>
<sequence length="654" mass="73646">IVYDWNNDQQVQLSPYVKPLAMRYQIFDDALGRTHSLPVRLEGHGVELEGTSDAEGYITFESDQLVEGENYTLTVFSNIFSDGPRVVTAKDGLDAALVLHPYMPIRITLVTKTGVRNINDTEIDVFCKQTKVATKTTNEYGVAYIFVDAEYALNQCNSTNIKNFTLYPRNPHRAFQEKNYDYQVSIYLWLKLDPIFSMHLTLLGDQKPVPNINVEGTSNAVLFMNSTTDESGTIEFSSVEMKNFPEGRNVTLQITDFGNQYKNESVQFKIVYDWNNDQQIQLHAKPTAIKLQILDSDFKQPQSLNLELKLGDVCLKAVSDINGSVQFESDLIIIGQKLTLFQLENAFEKSATFTAQPFCEVFFVPLNPVQVQLVTQTGVSNIPNTLVEIYFQQKTVFAKETNENGSAFAYLPAEQNELTGRISNAHIFKTTNFNVKTKIVQVKPTPVIFIQLQFANLIKDEPVKMMIGENLISNQTTKNSQVEYFTEDYQKFVGQTVQIYLNKTLYVNNNLQIAVKLDQIQQREFSMIQTTLISLKFDLCTHAQESSVALFKNSKQIDFQAGNCSITFQKGAHENVFNLRDVIDYKASQKGKFDVTAQITLQQTATVVSVSWGLSVGAVTGMSIGVVVLVLGIAITVLVCIKRRNAGFKKIVEE</sequence>
<evidence type="ECO:0000256" key="1">
    <source>
        <dbReference type="SAM" id="Phobius"/>
    </source>
</evidence>
<gene>
    <name evidence="2" type="ORF">TPC1_30373</name>
</gene>
<feature type="non-terminal residue" evidence="2">
    <location>
        <position position="1"/>
    </location>
</feature>
<organism evidence="2">
    <name type="scientific">Trepomonas sp. PC1</name>
    <dbReference type="NCBI Taxonomy" id="1076344"/>
    <lineage>
        <taxon>Eukaryota</taxon>
        <taxon>Metamonada</taxon>
        <taxon>Diplomonadida</taxon>
        <taxon>Hexamitidae</taxon>
        <taxon>Hexamitinae</taxon>
        <taxon>Trepomonas</taxon>
    </lineage>
</organism>
<proteinExistence type="predicted"/>
<keyword evidence="1" id="KW-0812">Transmembrane</keyword>
<keyword evidence="1" id="KW-0472">Membrane</keyword>
<dbReference type="AlphaFoldDB" id="A0A146JZL3"/>
<reference evidence="2" key="1">
    <citation type="submission" date="2015-07" db="EMBL/GenBank/DDBJ databases">
        <title>Adaptation to a free-living lifestyle via gene acquisitions in the diplomonad Trepomonas sp. PC1.</title>
        <authorList>
            <person name="Xu F."/>
            <person name="Jerlstrom-Hultqvist J."/>
            <person name="Kolisko M."/>
            <person name="Simpson A.G.B."/>
            <person name="Roger A.J."/>
            <person name="Svard S.G."/>
            <person name="Andersson J.O."/>
        </authorList>
    </citation>
    <scope>NUCLEOTIDE SEQUENCE</scope>
    <source>
        <strain evidence="2">PC1</strain>
    </source>
</reference>
<name>A0A146JZL3_9EUKA</name>
<evidence type="ECO:0000313" key="2">
    <source>
        <dbReference type="EMBL" id="JAP90132.1"/>
    </source>
</evidence>
<accession>A0A146JZL3</accession>